<dbReference type="Proteomes" id="UP001151760">
    <property type="component" value="Unassembled WGS sequence"/>
</dbReference>
<dbReference type="InterPro" id="IPR007321">
    <property type="entry name" value="Transposase_28"/>
</dbReference>
<accession>A0ABQ4ZKI0</accession>
<keyword evidence="1" id="KW-0175">Coiled coil</keyword>
<dbReference type="Pfam" id="PF04195">
    <property type="entry name" value="Transposase_28"/>
    <property type="match status" value="1"/>
</dbReference>
<evidence type="ECO:0000313" key="5">
    <source>
        <dbReference type="Proteomes" id="UP001151760"/>
    </source>
</evidence>
<dbReference type="EMBL" id="BQNB010011445">
    <property type="protein sequence ID" value="GJS90675.1"/>
    <property type="molecule type" value="Genomic_DNA"/>
</dbReference>
<feature type="compositionally biased region" description="Low complexity" evidence="2">
    <location>
        <begin position="963"/>
        <end position="973"/>
    </location>
</feature>
<name>A0ABQ4ZKI0_9ASTR</name>
<feature type="region of interest" description="Disordered" evidence="2">
    <location>
        <begin position="257"/>
        <end position="280"/>
    </location>
</feature>
<evidence type="ECO:0000256" key="1">
    <source>
        <dbReference type="SAM" id="Coils"/>
    </source>
</evidence>
<feature type="region of interest" description="Disordered" evidence="2">
    <location>
        <begin position="306"/>
        <end position="326"/>
    </location>
</feature>
<evidence type="ECO:0000313" key="4">
    <source>
        <dbReference type="EMBL" id="GJS90675.1"/>
    </source>
</evidence>
<feature type="domain" description="Transposase (putative) gypsy type" evidence="3">
    <location>
        <begin position="55"/>
        <end position="113"/>
    </location>
</feature>
<dbReference type="PANTHER" id="PTHR31099:SF41">
    <property type="entry name" value="TRANSPOSASE (PUTATIVE), GYPSY TYPE-RELATED"/>
    <property type="match status" value="1"/>
</dbReference>
<gene>
    <name evidence="4" type="ORF">Tco_0773311</name>
</gene>
<evidence type="ECO:0000256" key="2">
    <source>
        <dbReference type="SAM" id="MobiDB-lite"/>
    </source>
</evidence>
<organism evidence="4 5">
    <name type="scientific">Tanacetum coccineum</name>
    <dbReference type="NCBI Taxonomy" id="301880"/>
    <lineage>
        <taxon>Eukaryota</taxon>
        <taxon>Viridiplantae</taxon>
        <taxon>Streptophyta</taxon>
        <taxon>Embryophyta</taxon>
        <taxon>Tracheophyta</taxon>
        <taxon>Spermatophyta</taxon>
        <taxon>Magnoliopsida</taxon>
        <taxon>eudicotyledons</taxon>
        <taxon>Gunneridae</taxon>
        <taxon>Pentapetalae</taxon>
        <taxon>asterids</taxon>
        <taxon>campanulids</taxon>
        <taxon>Asterales</taxon>
        <taxon>Asteraceae</taxon>
        <taxon>Asteroideae</taxon>
        <taxon>Anthemideae</taxon>
        <taxon>Anthemidinae</taxon>
        <taxon>Tanacetum</taxon>
    </lineage>
</organism>
<keyword evidence="5" id="KW-1185">Reference proteome</keyword>
<sequence length="988" mass="108604">MGSITNIKSALTEKALKFFCETYHIPDEIHPQLPNLDQTIHEMPTGKIGVYTRFFEYANFRLPLSTFFVDVLRYYRIHISQLSVIGAAKVSHFEFLCRAHGFEPTVGLFRCLYVNSKNKGWMSFSKRPGNDANTSKSVPKDPFPKSSEFNAEHYATLVAHSTPFHKYLEPFICLVGISRYYTLDENNYPQFLRDDDEEMDLLSFIRTADPTKVRIGERQRGEDEPKLLDTTVGRTVPLLPVAPARAESELDASVDRLFDEGGSGTQAEQGDSAGGGGDEQDIVIQPVITVVTTAVEDVIPLQPRRLKKRKTTVSDAGGSSHPPKKLREDHETLTNQAFYSLLAGAVQNVVVRGEPIPTLPFVTSSVSATPEREEEDHTDSLAGANLRTIGAPQRFVISSDSSHHSGANIAEAEADSFIRPSVPLMTMTTTVTSAVDPTTTAKDKLAESSIFGDGSSSRADHTVGGFSGLTGSDFIVGGIRTVVNPDTDIQKVYVPQWSVTNGSRLDDGRTCREMVDEFAPPRFFASIRGMEHDQLFTEFNVGAARQMSLSAEVRMRAEFNIREKRRLSAIVEEKNLLLKTRDEEVANLKAQLLVKEAEATEAIRLRAEVQTLADRNIVLEREKGELDIKVADLAATVKVREQEVADLDAVVTSVKFHNDNLTDQVHKLETSSAVLQDKVTAYDSLIGQLEKFQDDRIREMNEKLNKLDADLVELALHLEEKFYPHLLTTISGRRWLLTHGLELAIAKCLNSTEYLSSLGAAIGKAIEKGMQEGLSAGIIHGAAGRVLTDVVAYNPSAEADYLFALQRLQSVNFPLISELKSNKDASVDTIMNLLRLEDSLAERLDLTESQPHVDQLMVPIHHSPDQTVVGATSLLFSLDVSRNRVRRIKENIANDRSALYDVFVPLAEPLSIAALEGTAGISGTAPGTTTALSVTFASTSTIPPISTDDYEFVHTDDQEGTDADGQTGTGADANPFPSIDDAELNVPE</sequence>
<feature type="coiled-coil region" evidence="1">
    <location>
        <begin position="658"/>
        <end position="717"/>
    </location>
</feature>
<reference evidence="4" key="2">
    <citation type="submission" date="2022-01" db="EMBL/GenBank/DDBJ databases">
        <authorList>
            <person name="Yamashiro T."/>
            <person name="Shiraishi A."/>
            <person name="Satake H."/>
            <person name="Nakayama K."/>
        </authorList>
    </citation>
    <scope>NUCLEOTIDE SEQUENCE</scope>
</reference>
<feature type="region of interest" description="Disordered" evidence="2">
    <location>
        <begin position="947"/>
        <end position="988"/>
    </location>
</feature>
<dbReference type="PANTHER" id="PTHR31099">
    <property type="entry name" value="OS06G0165300 PROTEIN"/>
    <property type="match status" value="1"/>
</dbReference>
<reference evidence="4" key="1">
    <citation type="journal article" date="2022" name="Int. J. Mol. Sci.">
        <title>Draft Genome of Tanacetum Coccineum: Genomic Comparison of Closely Related Tanacetum-Family Plants.</title>
        <authorList>
            <person name="Yamashiro T."/>
            <person name="Shiraishi A."/>
            <person name="Nakayama K."/>
            <person name="Satake H."/>
        </authorList>
    </citation>
    <scope>NUCLEOTIDE SEQUENCE</scope>
</reference>
<comment type="caution">
    <text evidence="4">The sequence shown here is derived from an EMBL/GenBank/DDBJ whole genome shotgun (WGS) entry which is preliminary data.</text>
</comment>
<proteinExistence type="predicted"/>
<protein>
    <recommendedName>
        <fullName evidence="3">Transposase (putative) gypsy type domain-containing protein</fullName>
    </recommendedName>
</protein>
<evidence type="ECO:0000259" key="3">
    <source>
        <dbReference type="Pfam" id="PF04195"/>
    </source>
</evidence>